<gene>
    <name evidence="10" type="ORF">EYC84_006038</name>
</gene>
<feature type="compositionally biased region" description="Polar residues" evidence="8">
    <location>
        <begin position="144"/>
        <end position="161"/>
    </location>
</feature>
<keyword evidence="7 9" id="KW-0472">Membrane</keyword>
<dbReference type="GO" id="GO:0005886">
    <property type="term" value="C:plasma membrane"/>
    <property type="evidence" value="ECO:0007669"/>
    <property type="project" value="UniProtKB-SubCell"/>
</dbReference>
<evidence type="ECO:0000313" key="11">
    <source>
        <dbReference type="Proteomes" id="UP000322873"/>
    </source>
</evidence>
<keyword evidence="11" id="KW-1185">Reference proteome</keyword>
<protein>
    <submittedName>
        <fullName evidence="10">Uncharacterized protein</fullName>
    </submittedName>
</protein>
<proteinExistence type="predicted"/>
<evidence type="ECO:0000256" key="9">
    <source>
        <dbReference type="SAM" id="Phobius"/>
    </source>
</evidence>
<dbReference type="AlphaFoldDB" id="A0A5M9K375"/>
<feature type="transmembrane region" description="Helical" evidence="9">
    <location>
        <begin position="483"/>
        <end position="505"/>
    </location>
</feature>
<dbReference type="VEuPathDB" id="FungiDB:MFRU_015g00150"/>
<feature type="region of interest" description="Disordered" evidence="8">
    <location>
        <begin position="601"/>
        <end position="634"/>
    </location>
</feature>
<feature type="compositionally biased region" description="Polar residues" evidence="8">
    <location>
        <begin position="616"/>
        <end position="634"/>
    </location>
</feature>
<evidence type="ECO:0000256" key="2">
    <source>
        <dbReference type="ARBA" id="ARBA00022448"/>
    </source>
</evidence>
<dbReference type="PANTHER" id="PTHR33281">
    <property type="entry name" value="UPF0187 PROTEIN YNEE"/>
    <property type="match status" value="1"/>
</dbReference>
<feature type="region of interest" description="Disordered" evidence="8">
    <location>
        <begin position="144"/>
        <end position="182"/>
    </location>
</feature>
<evidence type="ECO:0000256" key="4">
    <source>
        <dbReference type="ARBA" id="ARBA00022692"/>
    </source>
</evidence>
<evidence type="ECO:0000256" key="1">
    <source>
        <dbReference type="ARBA" id="ARBA00004651"/>
    </source>
</evidence>
<feature type="transmembrane region" description="Helical" evidence="9">
    <location>
        <begin position="224"/>
        <end position="244"/>
    </location>
</feature>
<reference evidence="10 11" key="1">
    <citation type="submission" date="2019-06" db="EMBL/GenBank/DDBJ databases">
        <title>Genome Sequence of the Brown Rot Fungal Pathogen Monilinia fructicola.</title>
        <authorList>
            <person name="De Miccolis Angelini R.M."/>
            <person name="Landi L."/>
            <person name="Abate D."/>
            <person name="Pollastro S."/>
            <person name="Romanazzi G."/>
            <person name="Faretra F."/>
        </authorList>
    </citation>
    <scope>NUCLEOTIDE SEQUENCE [LARGE SCALE GENOMIC DNA]</scope>
    <source>
        <strain evidence="10 11">Mfrc123</strain>
    </source>
</reference>
<sequence>MGNTIHMDLYLERMNFQKRSISTIPQGLVVLSSSKLTSAVGSDPILFQANDTTSIKYQSLFGTRRLIQFLRPFTLTHKQIETYPSPLQPTLNHTHNHIHLFSPIIPYSFPRLNNCTKPTSWPTILVVMNPVPSTLPYTTANPAVIQQSPEKNSPSRQSTMRSKGGMEAHASGATTPSSFFGHNGHRGSRHDLNLDDYFVGPRNLDAHSKLPYFMRLHGSVIPRMIVPLFWIACWSTLITCISMFSGTKLAVNTLLLTVLGFVISLALSFKSTTAYERYSDGRKAWASLSVQSRNIARFIWVNIKEREGDIGKEDLLAKVTGINLILTFAVALKHKLRFEPYAHYADISALTHHLNTYAQSATTPEVLVEKKRTPWKRAGEYLGLSFAASNPRKAIKRSSKPVGNLPNEILTYLNAYIDGALSNGTLESPVVLGQILGCMNALTDCSAAAERVLQTPLPVGYNILISQIVYLYVYLLPFQLFDALGWVTIPGTIAAAYIIVGLMAIGNELENPFGNDVNDLPLDHYCAELARELDILTSVRAPTWEEIVYGRAERVNEDTDEELMKENKVLWPLSNSGVRMWRHRDEKEIRDALAQKVVVADRKSRDAFTSAGEGRASTTRARSGKSDLSSDSAA</sequence>
<evidence type="ECO:0000256" key="6">
    <source>
        <dbReference type="ARBA" id="ARBA00023065"/>
    </source>
</evidence>
<feature type="transmembrane region" description="Helical" evidence="9">
    <location>
        <begin position="250"/>
        <end position="269"/>
    </location>
</feature>
<evidence type="ECO:0000313" key="10">
    <source>
        <dbReference type="EMBL" id="KAA8574596.1"/>
    </source>
</evidence>
<comment type="caution">
    <text evidence="10">The sequence shown here is derived from an EMBL/GenBank/DDBJ whole genome shotgun (WGS) entry which is preliminary data.</text>
</comment>
<dbReference type="InterPro" id="IPR044669">
    <property type="entry name" value="YneE/VCCN1/2-like"/>
</dbReference>
<dbReference type="EMBL" id="VICG01000003">
    <property type="protein sequence ID" value="KAA8574596.1"/>
    <property type="molecule type" value="Genomic_DNA"/>
</dbReference>
<evidence type="ECO:0000256" key="8">
    <source>
        <dbReference type="SAM" id="MobiDB-lite"/>
    </source>
</evidence>
<accession>A0A5M9K375</accession>
<evidence type="ECO:0000256" key="3">
    <source>
        <dbReference type="ARBA" id="ARBA00022475"/>
    </source>
</evidence>
<dbReference type="PANTHER" id="PTHR33281:SF19">
    <property type="entry name" value="VOLTAGE-DEPENDENT ANION CHANNEL-FORMING PROTEIN YNEE"/>
    <property type="match status" value="1"/>
</dbReference>
<keyword evidence="2" id="KW-0813">Transport</keyword>
<name>A0A5M9K375_MONFR</name>
<dbReference type="GO" id="GO:0005254">
    <property type="term" value="F:chloride channel activity"/>
    <property type="evidence" value="ECO:0007669"/>
    <property type="project" value="InterPro"/>
</dbReference>
<dbReference type="Pfam" id="PF25539">
    <property type="entry name" value="Bestrophin_2"/>
    <property type="match status" value="1"/>
</dbReference>
<keyword evidence="4 9" id="KW-0812">Transmembrane</keyword>
<evidence type="ECO:0000256" key="5">
    <source>
        <dbReference type="ARBA" id="ARBA00022989"/>
    </source>
</evidence>
<comment type="subcellular location">
    <subcellularLocation>
        <location evidence="1">Cell membrane</location>
        <topology evidence="1">Multi-pass membrane protein</topology>
    </subcellularLocation>
</comment>
<organism evidence="10 11">
    <name type="scientific">Monilinia fructicola</name>
    <name type="common">Brown rot fungus</name>
    <name type="synonym">Ciboria fructicola</name>
    <dbReference type="NCBI Taxonomy" id="38448"/>
    <lineage>
        <taxon>Eukaryota</taxon>
        <taxon>Fungi</taxon>
        <taxon>Dikarya</taxon>
        <taxon>Ascomycota</taxon>
        <taxon>Pezizomycotina</taxon>
        <taxon>Leotiomycetes</taxon>
        <taxon>Helotiales</taxon>
        <taxon>Sclerotiniaceae</taxon>
        <taxon>Monilinia</taxon>
    </lineage>
</organism>
<feature type="transmembrane region" description="Helical" evidence="9">
    <location>
        <begin position="459"/>
        <end position="477"/>
    </location>
</feature>
<dbReference type="Proteomes" id="UP000322873">
    <property type="component" value="Unassembled WGS sequence"/>
</dbReference>
<evidence type="ECO:0000256" key="7">
    <source>
        <dbReference type="ARBA" id="ARBA00023136"/>
    </source>
</evidence>
<keyword evidence="5 9" id="KW-1133">Transmembrane helix</keyword>
<keyword evidence="3" id="KW-1003">Cell membrane</keyword>
<keyword evidence="6" id="KW-0406">Ion transport</keyword>